<organism evidence="2 3">
    <name type="scientific">Pseudomonas mandelii</name>
    <dbReference type="NCBI Taxonomy" id="75612"/>
    <lineage>
        <taxon>Bacteria</taxon>
        <taxon>Pseudomonadati</taxon>
        <taxon>Pseudomonadota</taxon>
        <taxon>Gammaproteobacteria</taxon>
        <taxon>Pseudomonadales</taxon>
        <taxon>Pseudomonadaceae</taxon>
        <taxon>Pseudomonas</taxon>
    </lineage>
</organism>
<evidence type="ECO:0000259" key="1">
    <source>
        <dbReference type="Pfam" id="PF16289"/>
    </source>
</evidence>
<proteinExistence type="predicted"/>
<comment type="caution">
    <text evidence="2">The sequence shown here is derived from an EMBL/GenBank/DDBJ whole genome shotgun (WGS) entry which is preliminary data.</text>
</comment>
<dbReference type="EMBL" id="RCZA01000017">
    <property type="protein sequence ID" value="TPG76016.1"/>
    <property type="molecule type" value="Genomic_DNA"/>
</dbReference>
<dbReference type="InterPro" id="IPR032557">
    <property type="entry name" value="DUF4935"/>
</dbReference>
<gene>
    <name evidence="2" type="ORF">EAH74_29635</name>
</gene>
<dbReference type="Proteomes" id="UP000320914">
    <property type="component" value="Unassembled WGS sequence"/>
</dbReference>
<evidence type="ECO:0000313" key="3">
    <source>
        <dbReference type="Proteomes" id="UP000320914"/>
    </source>
</evidence>
<sequence>MTDDIKYDSILIDTSVFDGNGLRLEKGLLGKLFQFKRSPIDFLMPDVICNEVKSHLERKIKESRSSLEKSINDAGDHLFFDGSTLNDARKLLLGSHDIEELADTRLNSFLDNSGAIVIQCGDHLDVSNLLVHYFSNKAPFSEYGKKKNEFPDAIILMAVEEWAKTNNKSILAISQDNDWGRYCETSERLTCIIELSDGLALFNKANAPYTFLSKLESALDADTAQEFLDGISSRLESELDGFTPDQDADSYFYWEPDGSNGWFKDFHLTSNEFRIIESDEEYIVLEAQATISVEAEGEFSLSVYDSIDRDNTYVGSVTATKEEEFDSKLLITIAGDLDGPIEELVIEEVEIVTPLKRINFGTLEPDFGDPE</sequence>
<dbReference type="Pfam" id="PF16289">
    <property type="entry name" value="PIN_12"/>
    <property type="match status" value="1"/>
</dbReference>
<evidence type="ECO:0000313" key="2">
    <source>
        <dbReference type="EMBL" id="TPG76016.1"/>
    </source>
</evidence>
<name>A0A502HRL2_9PSED</name>
<protein>
    <recommendedName>
        <fullName evidence="1">DUF4935 domain-containing protein</fullName>
    </recommendedName>
</protein>
<accession>A0A502HRL2</accession>
<dbReference type="AlphaFoldDB" id="A0A502HRL2"/>
<dbReference type="RefSeq" id="WP_140683625.1">
    <property type="nucleotide sequence ID" value="NZ_RCZA01000017.1"/>
</dbReference>
<reference evidence="2 3" key="1">
    <citation type="journal article" date="2019" name="Environ. Microbiol.">
        <title>Species interactions and distinct microbial communities in high Arctic permafrost affected cryosols are associated with the CH4 and CO2 gas fluxes.</title>
        <authorList>
            <person name="Altshuler I."/>
            <person name="Hamel J."/>
            <person name="Turney S."/>
            <person name="Magnuson E."/>
            <person name="Levesque R."/>
            <person name="Greer C."/>
            <person name="Whyte L.G."/>
        </authorList>
    </citation>
    <scope>NUCLEOTIDE SEQUENCE [LARGE SCALE GENOMIC DNA]</scope>
    <source>
        <strain evidence="2 3">OWC5</strain>
    </source>
</reference>
<feature type="domain" description="DUF4935" evidence="1">
    <location>
        <begin position="10"/>
        <end position="179"/>
    </location>
</feature>